<feature type="non-terminal residue" evidence="1">
    <location>
        <position position="1"/>
    </location>
</feature>
<organism evidence="1 2">
    <name type="scientific">Funneliformis geosporum</name>
    <dbReference type="NCBI Taxonomy" id="1117311"/>
    <lineage>
        <taxon>Eukaryota</taxon>
        <taxon>Fungi</taxon>
        <taxon>Fungi incertae sedis</taxon>
        <taxon>Mucoromycota</taxon>
        <taxon>Glomeromycotina</taxon>
        <taxon>Glomeromycetes</taxon>
        <taxon>Glomerales</taxon>
        <taxon>Glomeraceae</taxon>
        <taxon>Funneliformis</taxon>
    </lineage>
</organism>
<dbReference type="Proteomes" id="UP001153678">
    <property type="component" value="Unassembled WGS sequence"/>
</dbReference>
<reference evidence="1" key="1">
    <citation type="submission" date="2022-08" db="EMBL/GenBank/DDBJ databases">
        <authorList>
            <person name="Kallberg Y."/>
            <person name="Tangrot J."/>
            <person name="Rosling A."/>
        </authorList>
    </citation>
    <scope>NUCLEOTIDE SEQUENCE</scope>
    <source>
        <strain evidence="1">Wild A</strain>
    </source>
</reference>
<comment type="caution">
    <text evidence="1">The sequence shown here is derived from an EMBL/GenBank/DDBJ whole genome shotgun (WGS) entry which is preliminary data.</text>
</comment>
<keyword evidence="2" id="KW-1185">Reference proteome</keyword>
<dbReference type="AlphaFoldDB" id="A0A9W4T6L1"/>
<protein>
    <submittedName>
        <fullName evidence="1">19749_t:CDS:1</fullName>
    </submittedName>
</protein>
<sequence length="56" mass="6371">ISDLEDKLEQLPLELHQSFYDSNIIGSNAVEEIFTFSSNCLEPEPDESKVKNEIKS</sequence>
<gene>
    <name evidence="1" type="ORF">FWILDA_LOCUS15493</name>
</gene>
<evidence type="ECO:0000313" key="1">
    <source>
        <dbReference type="EMBL" id="CAI2192269.1"/>
    </source>
</evidence>
<proteinExistence type="predicted"/>
<name>A0A9W4T6L1_9GLOM</name>
<dbReference type="EMBL" id="CAMKVN010008180">
    <property type="protein sequence ID" value="CAI2192269.1"/>
    <property type="molecule type" value="Genomic_DNA"/>
</dbReference>
<accession>A0A9W4T6L1</accession>
<evidence type="ECO:0000313" key="2">
    <source>
        <dbReference type="Proteomes" id="UP001153678"/>
    </source>
</evidence>